<gene>
    <name evidence="4" type="ORF">SAMN05216241_11063</name>
</gene>
<dbReference type="PROSITE" id="PS50110">
    <property type="entry name" value="RESPONSE_REGULATORY"/>
    <property type="match status" value="1"/>
</dbReference>
<accession>A0A1G7TT05</accession>
<reference evidence="4 5" key="1">
    <citation type="submission" date="2016-10" db="EMBL/GenBank/DDBJ databases">
        <authorList>
            <person name="de Groot N.N."/>
        </authorList>
    </citation>
    <scope>NUCLEOTIDE SEQUENCE [LARGE SCALE GENOMIC DNA]</scope>
    <source>
        <strain evidence="4 5">DSM 25584</strain>
    </source>
</reference>
<dbReference type="SUPFAM" id="SSF52172">
    <property type="entry name" value="CheY-like"/>
    <property type="match status" value="1"/>
</dbReference>
<keyword evidence="5" id="KW-1185">Reference proteome</keyword>
<dbReference type="OrthoDB" id="7243049at2"/>
<dbReference type="Proteomes" id="UP000199415">
    <property type="component" value="Unassembled WGS sequence"/>
</dbReference>
<dbReference type="GO" id="GO:0016301">
    <property type="term" value="F:kinase activity"/>
    <property type="evidence" value="ECO:0007669"/>
    <property type="project" value="UniProtKB-KW"/>
</dbReference>
<proteinExistence type="predicted"/>
<protein>
    <submittedName>
        <fullName evidence="4">Two-component system, cell cycle sensor histidine kinase and response regulator CckA</fullName>
    </submittedName>
</protein>
<dbReference type="RefSeq" id="WP_090021204.1">
    <property type="nucleotide sequence ID" value="NZ_FNCE01000010.1"/>
</dbReference>
<dbReference type="STRING" id="1082479.SAMN05216241_11063"/>
<keyword evidence="4" id="KW-0418">Kinase</keyword>
<dbReference type="SMART" id="SM00448">
    <property type="entry name" value="REC"/>
    <property type="match status" value="1"/>
</dbReference>
<sequence>MADAETSESAHAAVGGAAQRVLLVDDDTAVRTFAARALANRGYAVTAAANGEEALRLLDDGAGAEIVVTDIVMPGMDGLALARTLRQRQPGLPVILMTGYAEAAQRSELEAAPALTLLTKPFRLHTLCDSVAARLGDPA</sequence>
<dbReference type="InterPro" id="IPR011006">
    <property type="entry name" value="CheY-like_superfamily"/>
</dbReference>
<keyword evidence="4" id="KW-0808">Transferase</keyword>
<dbReference type="EMBL" id="FNCE01000010">
    <property type="protein sequence ID" value="SDG38407.1"/>
    <property type="molecule type" value="Genomic_DNA"/>
</dbReference>
<dbReference type="InterPro" id="IPR001789">
    <property type="entry name" value="Sig_transdc_resp-reg_receiver"/>
</dbReference>
<organism evidence="4 5">
    <name type="scientific">Limimonas halophila</name>
    <dbReference type="NCBI Taxonomy" id="1082479"/>
    <lineage>
        <taxon>Bacteria</taxon>
        <taxon>Pseudomonadati</taxon>
        <taxon>Pseudomonadota</taxon>
        <taxon>Alphaproteobacteria</taxon>
        <taxon>Rhodospirillales</taxon>
        <taxon>Rhodovibrionaceae</taxon>
        <taxon>Limimonas</taxon>
    </lineage>
</organism>
<evidence type="ECO:0000256" key="1">
    <source>
        <dbReference type="ARBA" id="ARBA00022553"/>
    </source>
</evidence>
<evidence type="ECO:0000313" key="4">
    <source>
        <dbReference type="EMBL" id="SDG38407.1"/>
    </source>
</evidence>
<evidence type="ECO:0000259" key="3">
    <source>
        <dbReference type="PROSITE" id="PS50110"/>
    </source>
</evidence>
<dbReference type="InterPro" id="IPR050595">
    <property type="entry name" value="Bact_response_regulator"/>
</dbReference>
<feature type="domain" description="Response regulatory" evidence="3">
    <location>
        <begin position="20"/>
        <end position="135"/>
    </location>
</feature>
<evidence type="ECO:0000256" key="2">
    <source>
        <dbReference type="PROSITE-ProRule" id="PRU00169"/>
    </source>
</evidence>
<evidence type="ECO:0000313" key="5">
    <source>
        <dbReference type="Proteomes" id="UP000199415"/>
    </source>
</evidence>
<dbReference type="PANTHER" id="PTHR44591">
    <property type="entry name" value="STRESS RESPONSE REGULATOR PROTEIN 1"/>
    <property type="match status" value="1"/>
</dbReference>
<dbReference type="GO" id="GO:0000160">
    <property type="term" value="P:phosphorelay signal transduction system"/>
    <property type="evidence" value="ECO:0007669"/>
    <property type="project" value="InterPro"/>
</dbReference>
<dbReference type="Gene3D" id="3.40.50.2300">
    <property type="match status" value="1"/>
</dbReference>
<dbReference type="AlphaFoldDB" id="A0A1G7TT05"/>
<dbReference type="PANTHER" id="PTHR44591:SF21">
    <property type="entry name" value="TWO-COMPONENT RESPONSE REGULATOR"/>
    <property type="match status" value="1"/>
</dbReference>
<feature type="modified residue" description="4-aspartylphosphate" evidence="2">
    <location>
        <position position="70"/>
    </location>
</feature>
<keyword evidence="1 2" id="KW-0597">Phosphoprotein</keyword>
<name>A0A1G7TT05_9PROT</name>
<dbReference type="Pfam" id="PF00072">
    <property type="entry name" value="Response_reg"/>
    <property type="match status" value="1"/>
</dbReference>